<dbReference type="SUPFAM" id="SSF54211">
    <property type="entry name" value="Ribosomal protein S5 domain 2-like"/>
    <property type="match status" value="1"/>
</dbReference>
<evidence type="ECO:0000256" key="1">
    <source>
        <dbReference type="ARBA" id="ARBA00022670"/>
    </source>
</evidence>
<dbReference type="InterPro" id="IPR046843">
    <property type="entry name" value="LonB_AAA-LID"/>
</dbReference>
<name>A0A5J4L8N7_9ZZZZ</name>
<dbReference type="GO" id="GO:0004252">
    <property type="term" value="F:serine-type endopeptidase activity"/>
    <property type="evidence" value="ECO:0007669"/>
    <property type="project" value="InterPro"/>
</dbReference>
<dbReference type="SUPFAM" id="SSF52540">
    <property type="entry name" value="P-loop containing nucleoside triphosphate hydrolases"/>
    <property type="match status" value="1"/>
</dbReference>
<evidence type="ECO:0000313" key="4">
    <source>
        <dbReference type="EMBL" id="GER93896.1"/>
    </source>
</evidence>
<dbReference type="Pfam" id="PF20437">
    <property type="entry name" value="LonC_helical"/>
    <property type="match status" value="1"/>
</dbReference>
<dbReference type="InterPro" id="IPR027065">
    <property type="entry name" value="Lon_Prtase"/>
</dbReference>
<reference evidence="4" key="1">
    <citation type="submission" date="2019-10" db="EMBL/GenBank/DDBJ databases">
        <title>Metagenomic sequencing of thiosulfate-disproportionating enrichment culture.</title>
        <authorList>
            <person name="Umezawa K."/>
            <person name="Kojima H."/>
            <person name="Fukui M."/>
        </authorList>
    </citation>
    <scope>NUCLEOTIDE SEQUENCE</scope>
    <source>
        <strain evidence="4">45J</strain>
    </source>
</reference>
<evidence type="ECO:0000256" key="2">
    <source>
        <dbReference type="SAM" id="MobiDB-lite"/>
    </source>
</evidence>
<dbReference type="InterPro" id="IPR020568">
    <property type="entry name" value="Ribosomal_Su5_D2-typ_SF"/>
</dbReference>
<dbReference type="Pfam" id="PF20436">
    <property type="entry name" value="LonB_AAA-LID"/>
    <property type="match status" value="1"/>
</dbReference>
<dbReference type="Gene3D" id="1.10.8.60">
    <property type="match status" value="1"/>
</dbReference>
<dbReference type="GO" id="GO:0005524">
    <property type="term" value="F:ATP binding"/>
    <property type="evidence" value="ECO:0007669"/>
    <property type="project" value="InterPro"/>
</dbReference>
<dbReference type="InterPro" id="IPR041699">
    <property type="entry name" value="AAA_32"/>
</dbReference>
<feature type="domain" description="Lon proteolytic" evidence="3">
    <location>
        <begin position="564"/>
        <end position="758"/>
    </location>
</feature>
<dbReference type="PANTHER" id="PTHR10046">
    <property type="entry name" value="ATP DEPENDENT LON PROTEASE FAMILY MEMBER"/>
    <property type="match status" value="1"/>
</dbReference>
<accession>A0A5J4L8N7</accession>
<organism evidence="4">
    <name type="scientific">hot springs metagenome</name>
    <dbReference type="NCBI Taxonomy" id="433727"/>
    <lineage>
        <taxon>unclassified sequences</taxon>
        <taxon>metagenomes</taxon>
        <taxon>ecological metagenomes</taxon>
    </lineage>
</organism>
<dbReference type="EMBL" id="BLAB01000001">
    <property type="protein sequence ID" value="GER93896.1"/>
    <property type="molecule type" value="Genomic_DNA"/>
</dbReference>
<dbReference type="GO" id="GO:0030163">
    <property type="term" value="P:protein catabolic process"/>
    <property type="evidence" value="ECO:0007669"/>
    <property type="project" value="InterPro"/>
</dbReference>
<dbReference type="Pfam" id="PF13654">
    <property type="entry name" value="AAA_32"/>
    <property type="match status" value="1"/>
</dbReference>
<feature type="region of interest" description="Disordered" evidence="2">
    <location>
        <begin position="791"/>
        <end position="813"/>
    </location>
</feature>
<dbReference type="GO" id="GO:0004176">
    <property type="term" value="F:ATP-dependent peptidase activity"/>
    <property type="evidence" value="ECO:0007669"/>
    <property type="project" value="InterPro"/>
</dbReference>
<sequence length="813" mass="92278">MVMKLRPEELYKCCDLSIFRFDTTDDIGKFEGTIGQERALRSLDFGLGLISKGFNIYVLGESGTGKMRTIRTLLNERASKESVPSDWCYVYNFKDPDNPLAVSLDPGKGVVFQKDMDTLIKNLRIEIPKAFESKEYEKQRSKILEEFQQKQKSLFTSLEEDAMAKGFAIRKAVTGLLIVPIKKNGEPLTEEEFAALDEKTRKKVEEIGKMLQEKLDDVVRAVREAEKLVKDMLSRLEREIALAAVGHFIEELKEKYKGYEKIVAYLDAVKEDILSHLDDFKITEEQAPPLPFMKMPKPEVSFVRYTVNVIVNNADCKGAPVVFESNPTYLNLFGRIEYKVQYGMALTDFSMIKAGSLHRANGGYIVINALDLLRNIFSYDALKRSIKNKEIKIEDVWEQYRLLSTTALKPEPIPLDVKVILVGNPYLYYLLYNLDEEYKELFKVKADFDSRMPRTNENIEKYAFFVASCQKEENLLPFDRSGVAKIVEYGSRLAEHQDKLSTKFSYIADIIREAHYWAKNAGSNIVKAEHVTKAIEEKIYRANRIEERIREMILEDTLIVETDGEKVGQVNGLAVLDLGDYSFGKPSRITARTYTGKAGVVNIERETKMSGKIHEKAIMIISSYLGSKYATKRPISLSASITFEQLYEMVEGDSATCAELYALLSSISGVPLKQNIAVTGSMDQNGDVQPIGGVNEKIEGFFDLCKVRGLDGHGVIIPKRNIKHLMLRQEVVDAVKDNKFFIYPIEKMEEGLEILTGMSAGVQREDGTYPEGTINYLVMKRLEEISEALEKKKEKEEEKAAEKKEGDNNANNK</sequence>
<dbReference type="PROSITE" id="PS51786">
    <property type="entry name" value="LON_PROTEOLYTIC"/>
    <property type="match status" value="1"/>
</dbReference>
<feature type="compositionally biased region" description="Basic and acidic residues" evidence="2">
    <location>
        <begin position="791"/>
        <end position="807"/>
    </location>
</feature>
<gene>
    <name evidence="4" type="ORF">A45J_1654</name>
</gene>
<dbReference type="InterPro" id="IPR027417">
    <property type="entry name" value="P-loop_NTPase"/>
</dbReference>
<dbReference type="PRINTS" id="PR00830">
    <property type="entry name" value="ENDOLAPTASE"/>
</dbReference>
<dbReference type="Gene3D" id="3.30.230.10">
    <property type="match status" value="1"/>
</dbReference>
<dbReference type="InterPro" id="IPR008269">
    <property type="entry name" value="Lon_proteolytic"/>
</dbReference>
<dbReference type="Pfam" id="PF05362">
    <property type="entry name" value="Lon_C"/>
    <property type="match status" value="1"/>
</dbReference>
<dbReference type="InterPro" id="IPR014721">
    <property type="entry name" value="Ribsml_uS5_D2-typ_fold_subgr"/>
</dbReference>
<dbReference type="AlphaFoldDB" id="A0A5J4L8N7"/>
<comment type="caution">
    <text evidence="4">The sequence shown here is derived from an EMBL/GenBank/DDBJ whole genome shotgun (WGS) entry which is preliminary data.</text>
</comment>
<keyword evidence="1 4" id="KW-0378">Hydrolase</keyword>
<dbReference type="GO" id="GO:0006508">
    <property type="term" value="P:proteolysis"/>
    <property type="evidence" value="ECO:0007669"/>
    <property type="project" value="UniProtKB-KW"/>
</dbReference>
<dbReference type="InterPro" id="IPR046844">
    <property type="entry name" value="Lon-like_helical"/>
</dbReference>
<keyword evidence="1 4" id="KW-0645">Protease</keyword>
<proteinExistence type="predicted"/>
<protein>
    <submittedName>
        <fullName evidence="4">ATP-dependent protease</fullName>
    </submittedName>
</protein>
<evidence type="ECO:0000259" key="3">
    <source>
        <dbReference type="PROSITE" id="PS51786"/>
    </source>
</evidence>
<dbReference type="Gene3D" id="3.40.50.300">
    <property type="entry name" value="P-loop containing nucleotide triphosphate hydrolases"/>
    <property type="match status" value="2"/>
</dbReference>